<feature type="compositionally biased region" description="Gly residues" evidence="1">
    <location>
        <begin position="73"/>
        <end position="85"/>
    </location>
</feature>
<accession>A0ABN9TTR6</accession>
<keyword evidence="3" id="KW-1185">Reference proteome</keyword>
<feature type="compositionally biased region" description="Low complexity" evidence="1">
    <location>
        <begin position="20"/>
        <end position="40"/>
    </location>
</feature>
<feature type="region of interest" description="Disordered" evidence="1">
    <location>
        <begin position="1"/>
        <end position="114"/>
    </location>
</feature>
<proteinExistence type="predicted"/>
<name>A0ABN9TTR6_9DINO</name>
<evidence type="ECO:0000313" key="3">
    <source>
        <dbReference type="Proteomes" id="UP001189429"/>
    </source>
</evidence>
<reference evidence="2" key="1">
    <citation type="submission" date="2023-10" db="EMBL/GenBank/DDBJ databases">
        <authorList>
            <person name="Chen Y."/>
            <person name="Shah S."/>
            <person name="Dougan E. K."/>
            <person name="Thang M."/>
            <person name="Chan C."/>
        </authorList>
    </citation>
    <scope>NUCLEOTIDE SEQUENCE [LARGE SCALE GENOMIC DNA]</scope>
</reference>
<protein>
    <submittedName>
        <fullName evidence="2">Uncharacterized protein</fullName>
    </submittedName>
</protein>
<dbReference type="EMBL" id="CAUYUJ010015075">
    <property type="protein sequence ID" value="CAK0849607.1"/>
    <property type="molecule type" value="Genomic_DNA"/>
</dbReference>
<evidence type="ECO:0000313" key="2">
    <source>
        <dbReference type="EMBL" id="CAK0849607.1"/>
    </source>
</evidence>
<feature type="non-terminal residue" evidence="2">
    <location>
        <position position="1"/>
    </location>
</feature>
<gene>
    <name evidence="2" type="ORF">PCOR1329_LOCUS42256</name>
</gene>
<organism evidence="2 3">
    <name type="scientific">Prorocentrum cordatum</name>
    <dbReference type="NCBI Taxonomy" id="2364126"/>
    <lineage>
        <taxon>Eukaryota</taxon>
        <taxon>Sar</taxon>
        <taxon>Alveolata</taxon>
        <taxon>Dinophyceae</taxon>
        <taxon>Prorocentrales</taxon>
        <taxon>Prorocentraceae</taxon>
        <taxon>Prorocentrum</taxon>
    </lineage>
</organism>
<sequence>PEVPPPDALPELPGHPAQTARSGAGRAGLRAACGARAGAVGPPGGSTAPKSWRGCRGRRGGGREQGGGEDGKGGNGAGVKRGGLQAGCVNPPHEQRRASRRISPPSSWTNEETTRARLTSNTFRRRVATSSNVTAAEIVEDTHASALPVSFLLLLLLLQLVGDELGT</sequence>
<comment type="caution">
    <text evidence="2">The sequence shown here is derived from an EMBL/GenBank/DDBJ whole genome shotgun (WGS) entry which is preliminary data.</text>
</comment>
<evidence type="ECO:0000256" key="1">
    <source>
        <dbReference type="SAM" id="MobiDB-lite"/>
    </source>
</evidence>
<dbReference type="Proteomes" id="UP001189429">
    <property type="component" value="Unassembled WGS sequence"/>
</dbReference>